<evidence type="ECO:0000256" key="6">
    <source>
        <dbReference type="ARBA" id="ARBA00022777"/>
    </source>
</evidence>
<dbReference type="RefSeq" id="WP_141624159.1">
    <property type="nucleotide sequence ID" value="NZ_CP041242.1"/>
</dbReference>
<evidence type="ECO:0000313" key="11">
    <source>
        <dbReference type="EMBL" id="QDH70827.1"/>
    </source>
</evidence>
<dbReference type="InterPro" id="IPR036097">
    <property type="entry name" value="HisK_dim/P_sf"/>
</dbReference>
<keyword evidence="9" id="KW-1133">Transmembrane helix</keyword>
<dbReference type="EMBL" id="CP041242">
    <property type="protein sequence ID" value="QDH70827.1"/>
    <property type="molecule type" value="Genomic_DNA"/>
</dbReference>
<dbReference type="InterPro" id="IPR004358">
    <property type="entry name" value="Sig_transdc_His_kin-like_C"/>
</dbReference>
<feature type="transmembrane region" description="Helical" evidence="9">
    <location>
        <begin position="25"/>
        <end position="46"/>
    </location>
</feature>
<dbReference type="InterPro" id="IPR005467">
    <property type="entry name" value="His_kinase_dom"/>
</dbReference>
<dbReference type="Gene3D" id="1.10.287.130">
    <property type="match status" value="1"/>
</dbReference>
<dbReference type="GO" id="GO:0000155">
    <property type="term" value="F:phosphorelay sensor kinase activity"/>
    <property type="evidence" value="ECO:0007669"/>
    <property type="project" value="InterPro"/>
</dbReference>
<dbReference type="InterPro" id="IPR003661">
    <property type="entry name" value="HisK_dim/P_dom"/>
</dbReference>
<dbReference type="OrthoDB" id="9770473at2"/>
<organism evidence="11 12">
    <name type="scientific">Marilutibacter alkalisoli</name>
    <dbReference type="NCBI Taxonomy" id="2591633"/>
    <lineage>
        <taxon>Bacteria</taxon>
        <taxon>Pseudomonadati</taxon>
        <taxon>Pseudomonadota</taxon>
        <taxon>Gammaproteobacteria</taxon>
        <taxon>Lysobacterales</taxon>
        <taxon>Lysobacteraceae</taxon>
        <taxon>Marilutibacter</taxon>
    </lineage>
</organism>
<accession>A0A514BU11</accession>
<dbReference type="PANTHER" id="PTHR43065:SF46">
    <property type="entry name" value="C4-DICARBOXYLATE TRANSPORT SENSOR PROTEIN DCTB"/>
    <property type="match status" value="1"/>
</dbReference>
<proteinExistence type="predicted"/>
<dbReference type="CDD" id="cd00082">
    <property type="entry name" value="HisKA"/>
    <property type="match status" value="1"/>
</dbReference>
<sequence length="453" mass="49864">MVKKLVVWLRRTSIKDPVDRRNAPMLQVVLLMLGTLPPLMWLYRIVALDVPWRPGETVGLVTSLLICAVAFFCFALIRHGRFQWAVRQLLVVVAVILVIAYAGSGVVAQTYEQPLHVMWLFIAGTMVGRRALWGMYGALLVALMAGMLADAQRTGEYYFGDPVARGVMFLLIAIVVDRTVAAMRSSLEEAVQQGLELSLANQRLKTEIAAREQAQEQLIHAQKVEAVGRMASGIAHDFNHLLTLILGYVERGKHATGTSETRDILTGVESAARRATAITHKLLHFSRQDTTRVERFDAGEALLEMKPMLRQTLGAGITLDMHTPDTPCMIRFDRAEFALVILNVTANAADAMPDGGRFRITLRAPSPGGMIEIELLDSGHGVPPEIRDRVFTPFFTTKPDGQGTGLGLAIVHDLIVSANGSAELDSGPGAPVSGYAWRATNCRGRERQRRRWP</sequence>
<dbReference type="KEGG" id="lyj:FKV23_12610"/>
<evidence type="ECO:0000256" key="4">
    <source>
        <dbReference type="ARBA" id="ARBA00022679"/>
    </source>
</evidence>
<keyword evidence="7" id="KW-0067">ATP-binding</keyword>
<dbReference type="InterPro" id="IPR036890">
    <property type="entry name" value="HATPase_C_sf"/>
</dbReference>
<feature type="domain" description="Histidine kinase" evidence="10">
    <location>
        <begin position="233"/>
        <end position="429"/>
    </location>
</feature>
<feature type="transmembrane region" description="Helical" evidence="9">
    <location>
        <begin position="58"/>
        <end position="77"/>
    </location>
</feature>
<dbReference type="Pfam" id="PF02518">
    <property type="entry name" value="HATPase_c"/>
    <property type="match status" value="1"/>
</dbReference>
<keyword evidence="12" id="KW-1185">Reference proteome</keyword>
<dbReference type="EC" id="2.7.13.3" evidence="2"/>
<comment type="catalytic activity">
    <reaction evidence="1">
        <text>ATP + protein L-histidine = ADP + protein N-phospho-L-histidine.</text>
        <dbReference type="EC" id="2.7.13.3"/>
    </reaction>
</comment>
<evidence type="ECO:0000256" key="9">
    <source>
        <dbReference type="SAM" id="Phobius"/>
    </source>
</evidence>
<dbReference type="SMART" id="SM00388">
    <property type="entry name" value="HisKA"/>
    <property type="match status" value="1"/>
</dbReference>
<feature type="transmembrane region" description="Helical" evidence="9">
    <location>
        <begin position="89"/>
        <end position="111"/>
    </location>
</feature>
<feature type="transmembrane region" description="Helical" evidence="9">
    <location>
        <begin position="131"/>
        <end position="151"/>
    </location>
</feature>
<evidence type="ECO:0000256" key="7">
    <source>
        <dbReference type="ARBA" id="ARBA00022840"/>
    </source>
</evidence>
<dbReference type="SMART" id="SM00387">
    <property type="entry name" value="HATPase_c"/>
    <property type="match status" value="1"/>
</dbReference>
<dbReference type="Proteomes" id="UP000317199">
    <property type="component" value="Chromosome"/>
</dbReference>
<dbReference type="SUPFAM" id="SSF47384">
    <property type="entry name" value="Homodimeric domain of signal transducing histidine kinase"/>
    <property type="match status" value="1"/>
</dbReference>
<feature type="transmembrane region" description="Helical" evidence="9">
    <location>
        <begin position="163"/>
        <end position="183"/>
    </location>
</feature>
<keyword evidence="9" id="KW-0472">Membrane</keyword>
<keyword evidence="4" id="KW-0808">Transferase</keyword>
<evidence type="ECO:0000256" key="1">
    <source>
        <dbReference type="ARBA" id="ARBA00000085"/>
    </source>
</evidence>
<dbReference type="Gene3D" id="3.30.565.10">
    <property type="entry name" value="Histidine kinase-like ATPase, C-terminal domain"/>
    <property type="match status" value="1"/>
</dbReference>
<dbReference type="SUPFAM" id="SSF55874">
    <property type="entry name" value="ATPase domain of HSP90 chaperone/DNA topoisomerase II/histidine kinase"/>
    <property type="match status" value="1"/>
</dbReference>
<evidence type="ECO:0000256" key="5">
    <source>
        <dbReference type="ARBA" id="ARBA00022741"/>
    </source>
</evidence>
<protein>
    <recommendedName>
        <fullName evidence="2">histidine kinase</fullName>
        <ecNumber evidence="2">2.7.13.3</ecNumber>
    </recommendedName>
</protein>
<dbReference type="GO" id="GO:0005524">
    <property type="term" value="F:ATP binding"/>
    <property type="evidence" value="ECO:0007669"/>
    <property type="project" value="UniProtKB-KW"/>
</dbReference>
<keyword evidence="6 11" id="KW-0418">Kinase</keyword>
<dbReference type="AlphaFoldDB" id="A0A514BU11"/>
<reference evidence="11 12" key="1">
    <citation type="submission" date="2019-06" db="EMBL/GenBank/DDBJ databases">
        <title>Lysobacter alkalisoli sp. nov. isolated from saline-alkali soil.</title>
        <authorList>
            <person name="Sun J.-Q."/>
            <person name="Xu L."/>
        </authorList>
    </citation>
    <scope>NUCLEOTIDE SEQUENCE [LARGE SCALE GENOMIC DNA]</scope>
    <source>
        <strain evidence="11 12">SJ-36</strain>
    </source>
</reference>
<dbReference type="PROSITE" id="PS50109">
    <property type="entry name" value="HIS_KIN"/>
    <property type="match status" value="1"/>
</dbReference>
<dbReference type="InterPro" id="IPR003594">
    <property type="entry name" value="HATPase_dom"/>
</dbReference>
<keyword evidence="9" id="KW-0812">Transmembrane</keyword>
<dbReference type="PRINTS" id="PR00344">
    <property type="entry name" value="BCTRLSENSOR"/>
</dbReference>
<keyword evidence="5" id="KW-0547">Nucleotide-binding</keyword>
<keyword evidence="3" id="KW-0597">Phosphoprotein</keyword>
<dbReference type="Pfam" id="PF00512">
    <property type="entry name" value="HisKA"/>
    <property type="match status" value="1"/>
</dbReference>
<dbReference type="PANTHER" id="PTHR43065">
    <property type="entry name" value="SENSOR HISTIDINE KINASE"/>
    <property type="match status" value="1"/>
</dbReference>
<evidence type="ECO:0000259" key="10">
    <source>
        <dbReference type="PROSITE" id="PS50109"/>
    </source>
</evidence>
<evidence type="ECO:0000313" key="12">
    <source>
        <dbReference type="Proteomes" id="UP000317199"/>
    </source>
</evidence>
<evidence type="ECO:0000256" key="3">
    <source>
        <dbReference type="ARBA" id="ARBA00022553"/>
    </source>
</evidence>
<gene>
    <name evidence="11" type="ORF">FKV23_12610</name>
</gene>
<evidence type="ECO:0000256" key="2">
    <source>
        <dbReference type="ARBA" id="ARBA00012438"/>
    </source>
</evidence>
<name>A0A514BU11_9GAMM</name>
<keyword evidence="8" id="KW-0902">Two-component regulatory system</keyword>
<evidence type="ECO:0000256" key="8">
    <source>
        <dbReference type="ARBA" id="ARBA00023012"/>
    </source>
</evidence>